<dbReference type="EMBL" id="CP010525">
    <property type="protein sequence ID" value="AJO24597.1"/>
    <property type="molecule type" value="Genomic_DNA"/>
</dbReference>
<name>A0A0C5CT16_HEYCO</name>
<dbReference type="AlphaFoldDB" id="A0A0C5CT16"/>
<dbReference type="EMBL" id="LRPN01000037">
    <property type="protein sequence ID" value="KWZ83476.1"/>
    <property type="molecule type" value="Genomic_DNA"/>
</dbReference>
<organism evidence="2 4">
    <name type="scientific">Heyndrickxia coagulans</name>
    <name type="common">Weizmannia coagulans</name>
    <dbReference type="NCBI Taxonomy" id="1398"/>
    <lineage>
        <taxon>Bacteria</taxon>
        <taxon>Bacillati</taxon>
        <taxon>Bacillota</taxon>
        <taxon>Bacilli</taxon>
        <taxon>Bacillales</taxon>
        <taxon>Bacillaceae</taxon>
        <taxon>Heyndrickxia</taxon>
    </lineage>
</organism>
<dbReference type="Proteomes" id="UP000070376">
    <property type="component" value="Unassembled WGS sequence"/>
</dbReference>
<sequence>MLILKGISPEPVTGMVPLNSAKQPVTPKWFFQQRLQKEKRHFLKSASSGCFGAFLPGFQRFEKH</sequence>
<dbReference type="PATRIC" id="fig|1398.18.peg.3757"/>
<gene>
    <name evidence="2" type="ORF">HMPREF3213_01252</name>
    <name evidence="1" type="ORF">SB48_HM08orf06041</name>
</gene>
<reference evidence="4" key="4">
    <citation type="submission" date="2016-01" db="EMBL/GenBank/DDBJ databases">
        <authorList>
            <person name="Mitreva M."/>
            <person name="Pepin K.H."/>
            <person name="Mihindukulasuriya K.A."/>
            <person name="Fulton R."/>
            <person name="Fronick C."/>
            <person name="O'Laughlin M."/>
            <person name="Miner T."/>
            <person name="Herter B."/>
            <person name="Rosa B.A."/>
            <person name="Cordes M."/>
            <person name="Tomlinson C."/>
            <person name="Wollam A."/>
            <person name="Palsikar V.B."/>
            <person name="Mardis E.R."/>
            <person name="Wilson R.K."/>
        </authorList>
    </citation>
    <scope>NUCLEOTIDE SEQUENCE [LARGE SCALE GENOMIC DNA]</scope>
    <source>
        <strain evidence="4">GED7749B</strain>
    </source>
</reference>
<proteinExistence type="predicted"/>
<keyword evidence="3" id="KW-1185">Reference proteome</keyword>
<dbReference type="Proteomes" id="UP000032024">
    <property type="component" value="Chromosome"/>
</dbReference>
<reference evidence="3" key="2">
    <citation type="submission" date="2015-01" db="EMBL/GenBank/DDBJ databases">
        <title>Comparative genome analysis of Bacillus coagulans HM-08, Clostridium butyricum HM-68, Bacillus subtilis HM-66 and Bacillus paralicheniformis BL-09.</title>
        <authorList>
            <person name="Zhang H."/>
        </authorList>
    </citation>
    <scope>NUCLEOTIDE SEQUENCE [LARGE SCALE GENOMIC DNA]</scope>
    <source>
        <strain evidence="3">HM-08</strain>
    </source>
</reference>
<evidence type="ECO:0000313" key="2">
    <source>
        <dbReference type="EMBL" id="KWZ83476.1"/>
    </source>
</evidence>
<accession>A0A0C5CT16</accession>
<reference evidence="1" key="1">
    <citation type="submission" date="2015-01" db="EMBL/GenBank/DDBJ databases">
        <title>Comparative genome analysis of Bacillus coagulans HM-08, Clostridium butyricum HM-68, Bacillus subtilis HM-66 and Bacillus licheniformis BL-09.</title>
        <authorList>
            <person name="Zhang H."/>
        </authorList>
    </citation>
    <scope>NUCLEOTIDE SEQUENCE [LARGE SCALE GENOMIC DNA]</scope>
    <source>
        <strain evidence="1">HM-08</strain>
    </source>
</reference>
<evidence type="ECO:0000313" key="4">
    <source>
        <dbReference type="Proteomes" id="UP000070376"/>
    </source>
</evidence>
<reference evidence="2" key="3">
    <citation type="submission" date="2016-01" db="EMBL/GenBank/DDBJ databases">
        <authorList>
            <person name="Oliw E.H."/>
        </authorList>
    </citation>
    <scope>NUCLEOTIDE SEQUENCE [LARGE SCALE GENOMIC DNA]</scope>
    <source>
        <strain evidence="2">GED7749B</strain>
    </source>
</reference>
<evidence type="ECO:0000313" key="3">
    <source>
        <dbReference type="Proteomes" id="UP000032024"/>
    </source>
</evidence>
<evidence type="ECO:0000313" key="1">
    <source>
        <dbReference type="EMBL" id="AJO24597.1"/>
    </source>
</evidence>
<protein>
    <submittedName>
        <fullName evidence="2">Uncharacterized protein</fullName>
    </submittedName>
</protein>